<reference evidence="3 4" key="1">
    <citation type="submission" date="2024-02" db="EMBL/GenBank/DDBJ databases">
        <title>Chromosome-scale genome assembly of the rough periwinkle Littorina saxatilis.</title>
        <authorList>
            <person name="De Jode A."/>
            <person name="Faria R."/>
            <person name="Formenti G."/>
            <person name="Sims Y."/>
            <person name="Smith T.P."/>
            <person name="Tracey A."/>
            <person name="Wood J.M.D."/>
            <person name="Zagrodzka Z.B."/>
            <person name="Johannesson K."/>
            <person name="Butlin R.K."/>
            <person name="Leder E.H."/>
        </authorList>
    </citation>
    <scope>NUCLEOTIDE SEQUENCE [LARGE SCALE GENOMIC DNA]</scope>
    <source>
        <strain evidence="3">Snail1</strain>
        <tissue evidence="3">Muscle</tissue>
    </source>
</reference>
<dbReference type="SUPFAM" id="SSF52949">
    <property type="entry name" value="Macro domain-like"/>
    <property type="match status" value="1"/>
</dbReference>
<gene>
    <name evidence="3" type="ORF">V1264_014834</name>
</gene>
<feature type="compositionally biased region" description="Basic and acidic residues" evidence="1">
    <location>
        <begin position="628"/>
        <end position="637"/>
    </location>
</feature>
<evidence type="ECO:0000313" key="3">
    <source>
        <dbReference type="EMBL" id="KAK7111053.1"/>
    </source>
</evidence>
<dbReference type="PANTHER" id="PTHR11106">
    <property type="entry name" value="GANGLIOSIDE INDUCED DIFFERENTIATION ASSOCIATED PROTEIN 2-RELATED"/>
    <property type="match status" value="1"/>
</dbReference>
<dbReference type="InterPro" id="IPR043472">
    <property type="entry name" value="Macro_dom-like"/>
</dbReference>
<comment type="caution">
    <text evidence="3">The sequence shown here is derived from an EMBL/GenBank/DDBJ whole genome shotgun (WGS) entry which is preliminary data.</text>
</comment>
<evidence type="ECO:0000259" key="2">
    <source>
        <dbReference type="PROSITE" id="PS51154"/>
    </source>
</evidence>
<feature type="region of interest" description="Disordered" evidence="1">
    <location>
        <begin position="679"/>
        <end position="839"/>
    </location>
</feature>
<feature type="domain" description="Macro" evidence="2">
    <location>
        <begin position="358"/>
        <end position="539"/>
    </location>
</feature>
<feature type="region of interest" description="Disordered" evidence="1">
    <location>
        <begin position="139"/>
        <end position="199"/>
    </location>
</feature>
<dbReference type="PROSITE" id="PS51154">
    <property type="entry name" value="MACRO"/>
    <property type="match status" value="1"/>
</dbReference>
<feature type="region of interest" description="Disordered" evidence="1">
    <location>
        <begin position="217"/>
        <end position="327"/>
    </location>
</feature>
<sequence>MAEGVRVTDIEHQCTEVYLWKYFHKAKEVYYPLLNNDAVILFSSAEEANEELNRSHQTWKLQPLPHQVFDVLVAYVDIDLSNILIATQAYINNLTYIGNTRVTFNVTTKQAMLTGKSYQVEWGWNYLLSIRNNQLHIASSMQTDPSGKSATPRMTKTRPRLPDTSHPSPQQRSNPSHHVEIPPKDPGNTHFSPEAGDVSDMEFKGFSSLELVPSARGLVSSGGHGNTGSSPHARQISKEEREDHDEKKSTISVDAIPTAKTGRPSILAAKPGQDDDNEIFDKLTRHPEGEKTHPAEDRSSEFVDVSQYGDDYGADPQSSCNESDDVKAGAYGETSATSFSDDQYALQHGAFAELSRRNFDVGEELGMKLKLKMYVGDITKSQTSAIVNPTSGDLNSMAWGGVAAVIARAGGQEMELECYNLYRKLGQLAPGEVVKTKAYGRLGHLKCVIHAVGPAFVNKEQERGVYELAETIGNCLVYADEKWNLDSVAFPFVGTGMFGLSVDNCVLAVVTALLVFGYDRVLKEPGRHVTFQPKLQEVHFINTDINNVVEAILIAEDLFSIETPDSALQRIREGRRKYNHHGCALCSGGSRCQARSHGAVKEMEYYAAYGISSPHKQGAGPQGTSRQSSKETDQGHTDHLIPEEHKVDYAGGFQPDDLDPGLLVYPHPENADHVDAEFVSSPSIIKKQESPSIDGEEPRFSDRPQTKDAEEEDSDHLAGSDDTELEADEAQLGMKDEGNSSQHQSDLLADVRELDSFSDLGQTSVSRPRSGSFGETKSSSPIDGDEISPSSFRRSKSLDAYSYDCSGEEAEGPAEAEAGGTSLKETADQGEISSKGKST</sequence>
<feature type="compositionally biased region" description="Basic and acidic residues" evidence="1">
    <location>
        <begin position="279"/>
        <end position="301"/>
    </location>
</feature>
<evidence type="ECO:0000313" key="4">
    <source>
        <dbReference type="Proteomes" id="UP001374579"/>
    </source>
</evidence>
<feature type="compositionally biased region" description="Basic and acidic residues" evidence="1">
    <location>
        <begin position="696"/>
        <end position="708"/>
    </location>
</feature>
<feature type="compositionally biased region" description="Polar residues" evidence="1">
    <location>
        <begin position="759"/>
        <end position="781"/>
    </location>
</feature>
<feature type="compositionally biased region" description="Basic and acidic residues" evidence="1">
    <location>
        <begin position="236"/>
        <end position="249"/>
    </location>
</feature>
<dbReference type="Gene3D" id="3.40.220.10">
    <property type="entry name" value="Leucine Aminopeptidase, subunit E, domain 1"/>
    <property type="match status" value="1"/>
</dbReference>
<feature type="compositionally biased region" description="Polar residues" evidence="1">
    <location>
        <begin position="139"/>
        <end position="154"/>
    </location>
</feature>
<evidence type="ECO:0000256" key="1">
    <source>
        <dbReference type="SAM" id="MobiDB-lite"/>
    </source>
</evidence>
<dbReference type="InterPro" id="IPR002589">
    <property type="entry name" value="Macro_dom"/>
</dbReference>
<dbReference type="Pfam" id="PF01661">
    <property type="entry name" value="Macro"/>
    <property type="match status" value="1"/>
</dbReference>
<organism evidence="3 4">
    <name type="scientific">Littorina saxatilis</name>
    <dbReference type="NCBI Taxonomy" id="31220"/>
    <lineage>
        <taxon>Eukaryota</taxon>
        <taxon>Metazoa</taxon>
        <taxon>Spiralia</taxon>
        <taxon>Lophotrochozoa</taxon>
        <taxon>Mollusca</taxon>
        <taxon>Gastropoda</taxon>
        <taxon>Caenogastropoda</taxon>
        <taxon>Littorinimorpha</taxon>
        <taxon>Littorinoidea</taxon>
        <taxon>Littorinidae</taxon>
        <taxon>Littorina</taxon>
    </lineage>
</organism>
<dbReference type="PANTHER" id="PTHR11106:SF111">
    <property type="entry name" value="MACRO DOMAIN-CONTAINING PROTEIN"/>
    <property type="match status" value="1"/>
</dbReference>
<dbReference type="Proteomes" id="UP001374579">
    <property type="component" value="Unassembled WGS sequence"/>
</dbReference>
<keyword evidence="4" id="KW-1185">Reference proteome</keyword>
<dbReference type="EMBL" id="JBAMIC010000003">
    <property type="protein sequence ID" value="KAK7111053.1"/>
    <property type="molecule type" value="Genomic_DNA"/>
</dbReference>
<name>A0AAN9BS43_9CAEN</name>
<dbReference type="AlphaFoldDB" id="A0AAN9BS43"/>
<proteinExistence type="predicted"/>
<feature type="compositionally biased region" description="Polar residues" evidence="1">
    <location>
        <begin position="165"/>
        <end position="176"/>
    </location>
</feature>
<feature type="region of interest" description="Disordered" evidence="1">
    <location>
        <begin position="613"/>
        <end position="637"/>
    </location>
</feature>
<dbReference type="SMART" id="SM00506">
    <property type="entry name" value="A1pp"/>
    <property type="match status" value="1"/>
</dbReference>
<protein>
    <recommendedName>
        <fullName evidence="2">Macro domain-containing protein</fullName>
    </recommendedName>
</protein>
<accession>A0AAN9BS43</accession>